<protein>
    <submittedName>
        <fullName evidence="2">Uncharacterized protein</fullName>
    </submittedName>
</protein>
<evidence type="ECO:0000256" key="1">
    <source>
        <dbReference type="SAM" id="MobiDB-lite"/>
    </source>
</evidence>
<reference evidence="2" key="1">
    <citation type="submission" date="2016-05" db="EMBL/GenBank/DDBJ databases">
        <authorList>
            <person name="Lavstsen T."/>
            <person name="Jespersen J.S."/>
        </authorList>
    </citation>
    <scope>NUCLEOTIDE SEQUENCE</scope>
    <source>
        <tissue evidence="2">Brain</tissue>
    </source>
</reference>
<reference evidence="2" key="2">
    <citation type="submission" date="2016-06" db="EMBL/GenBank/DDBJ databases">
        <title>The genome of a short-lived fish provides insights into sex chromosome evolution and the genetic control of aging.</title>
        <authorList>
            <person name="Reichwald K."/>
            <person name="Felder M."/>
            <person name="Petzold A."/>
            <person name="Koch P."/>
            <person name="Groth M."/>
            <person name="Platzer M."/>
        </authorList>
    </citation>
    <scope>NUCLEOTIDE SEQUENCE</scope>
    <source>
        <tissue evidence="2">Brain</tissue>
    </source>
</reference>
<sequence>VLRPGRHSGSICQKRLRRILSDYSWRETQKSQVLDLSDAESAQEQKLGDEKKFSEKLRRKARKPEDFIFPPS</sequence>
<name>A0A1A7WXQ1_9TELE</name>
<feature type="region of interest" description="Disordered" evidence="1">
    <location>
        <begin position="34"/>
        <end position="72"/>
    </location>
</feature>
<dbReference type="AlphaFoldDB" id="A0A1A7WXQ1"/>
<feature type="compositionally biased region" description="Basic and acidic residues" evidence="1">
    <location>
        <begin position="46"/>
        <end position="56"/>
    </location>
</feature>
<dbReference type="EMBL" id="HADW01009081">
    <property type="protein sequence ID" value="SBP10481.1"/>
    <property type="molecule type" value="Transcribed_RNA"/>
</dbReference>
<gene>
    <name evidence="2" type="primary">Nfu_g_1_020178</name>
</gene>
<feature type="compositionally biased region" description="Polar residues" evidence="1">
    <location>
        <begin position="34"/>
        <end position="44"/>
    </location>
</feature>
<evidence type="ECO:0000313" key="2">
    <source>
        <dbReference type="EMBL" id="SBP10481.1"/>
    </source>
</evidence>
<organism evidence="2">
    <name type="scientific">Iconisemion striatum</name>
    <dbReference type="NCBI Taxonomy" id="60296"/>
    <lineage>
        <taxon>Eukaryota</taxon>
        <taxon>Metazoa</taxon>
        <taxon>Chordata</taxon>
        <taxon>Craniata</taxon>
        <taxon>Vertebrata</taxon>
        <taxon>Euteleostomi</taxon>
        <taxon>Actinopterygii</taxon>
        <taxon>Neopterygii</taxon>
        <taxon>Teleostei</taxon>
        <taxon>Neoteleostei</taxon>
        <taxon>Acanthomorphata</taxon>
        <taxon>Ovalentaria</taxon>
        <taxon>Atherinomorphae</taxon>
        <taxon>Cyprinodontiformes</taxon>
        <taxon>Nothobranchiidae</taxon>
        <taxon>Iconisemion</taxon>
    </lineage>
</organism>
<feature type="non-terminal residue" evidence="2">
    <location>
        <position position="72"/>
    </location>
</feature>
<accession>A0A1A7WXQ1</accession>
<feature type="non-terminal residue" evidence="2">
    <location>
        <position position="1"/>
    </location>
</feature>
<proteinExistence type="predicted"/>